<protein>
    <submittedName>
        <fullName evidence="9">Exopolysaccharide biosynthesis polyprenyl glycosylphosphotransferase</fullName>
    </submittedName>
</protein>
<keyword evidence="10" id="KW-1185">Reference proteome</keyword>
<dbReference type="AlphaFoldDB" id="A0A543GAG7"/>
<comment type="similarity">
    <text evidence="2">Belongs to the bacterial sugar transferase family.</text>
</comment>
<dbReference type="EMBL" id="VFPH01000001">
    <property type="protein sequence ID" value="TQM43080.1"/>
    <property type="molecule type" value="Genomic_DNA"/>
</dbReference>
<comment type="subcellular location">
    <subcellularLocation>
        <location evidence="1">Membrane</location>
        <topology evidence="1">Multi-pass membrane protein</topology>
    </subcellularLocation>
</comment>
<evidence type="ECO:0000313" key="10">
    <source>
        <dbReference type="Proteomes" id="UP000319818"/>
    </source>
</evidence>
<evidence type="ECO:0000313" key="9">
    <source>
        <dbReference type="EMBL" id="TQM43080.1"/>
    </source>
</evidence>
<evidence type="ECO:0000256" key="1">
    <source>
        <dbReference type="ARBA" id="ARBA00004141"/>
    </source>
</evidence>
<evidence type="ECO:0000259" key="8">
    <source>
        <dbReference type="Pfam" id="PF02397"/>
    </source>
</evidence>
<feature type="transmembrane region" description="Helical" evidence="7">
    <location>
        <begin position="46"/>
        <end position="64"/>
    </location>
</feature>
<feature type="transmembrane region" description="Helical" evidence="7">
    <location>
        <begin position="286"/>
        <end position="306"/>
    </location>
</feature>
<dbReference type="InterPro" id="IPR017475">
    <property type="entry name" value="EPS_sugar_tfrase"/>
</dbReference>
<dbReference type="Proteomes" id="UP000319818">
    <property type="component" value="Unassembled WGS sequence"/>
</dbReference>
<keyword evidence="3 9" id="KW-0808">Transferase</keyword>
<feature type="transmembrane region" description="Helical" evidence="7">
    <location>
        <begin position="84"/>
        <end position="103"/>
    </location>
</feature>
<keyword evidence="4 7" id="KW-0812">Transmembrane</keyword>
<accession>A0A543GAG7</accession>
<name>A0A543GAG7_9PSEU</name>
<dbReference type="PANTHER" id="PTHR30576">
    <property type="entry name" value="COLANIC BIOSYNTHESIS UDP-GLUCOSE LIPID CARRIER TRANSFERASE"/>
    <property type="match status" value="1"/>
</dbReference>
<dbReference type="GO" id="GO:0016780">
    <property type="term" value="F:phosphotransferase activity, for other substituted phosphate groups"/>
    <property type="evidence" value="ECO:0007669"/>
    <property type="project" value="TreeGrafter"/>
</dbReference>
<feature type="transmembrane region" description="Helical" evidence="7">
    <location>
        <begin position="109"/>
        <end position="128"/>
    </location>
</feature>
<dbReference type="RefSeq" id="WP_142096080.1">
    <property type="nucleotide sequence ID" value="NZ_VFPH01000001.1"/>
</dbReference>
<evidence type="ECO:0000256" key="7">
    <source>
        <dbReference type="SAM" id="Phobius"/>
    </source>
</evidence>
<evidence type="ECO:0000256" key="5">
    <source>
        <dbReference type="ARBA" id="ARBA00022989"/>
    </source>
</evidence>
<feature type="domain" description="Bacterial sugar transferase" evidence="8">
    <location>
        <begin position="280"/>
        <end position="465"/>
    </location>
</feature>
<evidence type="ECO:0000256" key="3">
    <source>
        <dbReference type="ARBA" id="ARBA00022679"/>
    </source>
</evidence>
<keyword evidence="6 7" id="KW-0472">Membrane</keyword>
<keyword evidence="5 7" id="KW-1133">Transmembrane helix</keyword>
<dbReference type="Pfam" id="PF02397">
    <property type="entry name" value="Bac_transf"/>
    <property type="match status" value="1"/>
</dbReference>
<reference evidence="9 10" key="1">
    <citation type="submission" date="2019-06" db="EMBL/GenBank/DDBJ databases">
        <title>Sequencing the genomes of 1000 actinobacteria strains.</title>
        <authorList>
            <person name="Klenk H.-P."/>
        </authorList>
    </citation>
    <scope>NUCLEOTIDE SEQUENCE [LARGE SCALE GENOMIC DNA]</scope>
    <source>
        <strain evidence="9 10">DSM 45511</strain>
    </source>
</reference>
<dbReference type="PANTHER" id="PTHR30576:SF10">
    <property type="entry name" value="SLL5057 PROTEIN"/>
    <property type="match status" value="1"/>
</dbReference>
<organism evidence="9 10">
    <name type="scientific">Pseudonocardia cypriaca</name>
    <dbReference type="NCBI Taxonomy" id="882449"/>
    <lineage>
        <taxon>Bacteria</taxon>
        <taxon>Bacillati</taxon>
        <taxon>Actinomycetota</taxon>
        <taxon>Actinomycetes</taxon>
        <taxon>Pseudonocardiales</taxon>
        <taxon>Pseudonocardiaceae</taxon>
        <taxon>Pseudonocardia</taxon>
    </lineage>
</organism>
<proteinExistence type="inferred from homology"/>
<dbReference type="OrthoDB" id="9808602at2"/>
<gene>
    <name evidence="9" type="ORF">FB388_0421</name>
</gene>
<sequence length="472" mass="50714">MAAAAGRWAARFRAAAVVSDLIAITLAVLVGLSLGLGTDIPEFGDVSPSVGLLSGVLMVCGLVVSRAWDPRILGHGSEEFSRLIRAVVTSAVTLGLLGLALEATAPRPWVFGLMPMAGALAAAGRLALRLWLYRLRKQGRCTVPMLAVGTIEAVTDLIIRTRRDTNRGWTVTGVCTPTGAANLGADGILGVPVVGDLDGVADAAREGGHRVVAVCPTPGWTPRRLHQLAWNLEDLAEAELVVDPGLMEVAGPRLHLDPVDGLPLLRLTRPTFTGVSWVTKHVVDRLGSALLLVVVAPLLIGIAIAVKLDGGPVLFRQTRVGRHGREFSMLKFRTMVVDAEQRLGDLRAGNEGAGPLFKLKHDPRVTRVGALLRRYSLDELPQLVNVLMGSMSLVGPRPPLPREVATYGRDAQRRLLVRPGLTGLWQISGRSDLSWEESVRLDLRYVENWNLALDALILWRTFGAVAGTRGAY</sequence>
<feature type="transmembrane region" description="Helical" evidence="7">
    <location>
        <begin position="12"/>
        <end position="34"/>
    </location>
</feature>
<dbReference type="InterPro" id="IPR003362">
    <property type="entry name" value="Bact_transf"/>
</dbReference>
<dbReference type="GO" id="GO:0016020">
    <property type="term" value="C:membrane"/>
    <property type="evidence" value="ECO:0007669"/>
    <property type="project" value="UniProtKB-SubCell"/>
</dbReference>
<dbReference type="Pfam" id="PF13727">
    <property type="entry name" value="CoA_binding_3"/>
    <property type="match status" value="1"/>
</dbReference>
<evidence type="ECO:0000256" key="2">
    <source>
        <dbReference type="ARBA" id="ARBA00006464"/>
    </source>
</evidence>
<evidence type="ECO:0000256" key="4">
    <source>
        <dbReference type="ARBA" id="ARBA00022692"/>
    </source>
</evidence>
<dbReference type="NCBIfam" id="TIGR03025">
    <property type="entry name" value="EPS_sugtrans"/>
    <property type="match status" value="1"/>
</dbReference>
<evidence type="ECO:0000256" key="6">
    <source>
        <dbReference type="ARBA" id="ARBA00023136"/>
    </source>
</evidence>
<comment type="caution">
    <text evidence="9">The sequence shown here is derived from an EMBL/GenBank/DDBJ whole genome shotgun (WGS) entry which is preliminary data.</text>
</comment>